<keyword evidence="12" id="KW-0067">ATP-binding</keyword>
<accession>A0AAP2YY94</accession>
<evidence type="ECO:0000256" key="9">
    <source>
        <dbReference type="SAM" id="Phobius"/>
    </source>
</evidence>
<dbReference type="InterPro" id="IPR050736">
    <property type="entry name" value="Sensor_HK_Regulatory"/>
</dbReference>
<evidence type="ECO:0000256" key="5">
    <source>
        <dbReference type="ARBA" id="ARBA00022777"/>
    </source>
</evidence>
<dbReference type="InterPro" id="IPR000700">
    <property type="entry name" value="PAS-assoc_C"/>
</dbReference>
<dbReference type="PROSITE" id="PS50113">
    <property type="entry name" value="PAC"/>
    <property type="match status" value="1"/>
</dbReference>
<dbReference type="Pfam" id="PF16927">
    <property type="entry name" value="HisKA_7TM"/>
    <property type="match status" value="1"/>
</dbReference>
<comment type="caution">
    <text evidence="12">The sequence shown here is derived from an EMBL/GenBank/DDBJ whole genome shotgun (WGS) entry which is preliminary data.</text>
</comment>
<evidence type="ECO:0000256" key="2">
    <source>
        <dbReference type="ARBA" id="ARBA00012438"/>
    </source>
</evidence>
<keyword evidence="9" id="KW-0472">Membrane</keyword>
<evidence type="ECO:0000256" key="7">
    <source>
        <dbReference type="SAM" id="Coils"/>
    </source>
</evidence>
<dbReference type="InterPro" id="IPR003661">
    <property type="entry name" value="HisK_dim/P_dom"/>
</dbReference>
<dbReference type="PROSITE" id="PS50109">
    <property type="entry name" value="HIS_KIN"/>
    <property type="match status" value="1"/>
</dbReference>
<dbReference type="SUPFAM" id="SSF55785">
    <property type="entry name" value="PYP-like sensor domain (PAS domain)"/>
    <property type="match status" value="1"/>
</dbReference>
<dbReference type="Pfam" id="PF00989">
    <property type="entry name" value="PAS"/>
    <property type="match status" value="1"/>
</dbReference>
<dbReference type="PRINTS" id="PR00344">
    <property type="entry name" value="BCTRLSENSOR"/>
</dbReference>
<dbReference type="GO" id="GO:0006355">
    <property type="term" value="P:regulation of DNA-templated transcription"/>
    <property type="evidence" value="ECO:0007669"/>
    <property type="project" value="InterPro"/>
</dbReference>
<dbReference type="InterPro" id="IPR013767">
    <property type="entry name" value="PAS_fold"/>
</dbReference>
<dbReference type="SMART" id="SM00387">
    <property type="entry name" value="HATPase_c"/>
    <property type="match status" value="1"/>
</dbReference>
<proteinExistence type="predicted"/>
<feature type="region of interest" description="Disordered" evidence="8">
    <location>
        <begin position="565"/>
        <end position="589"/>
    </location>
</feature>
<dbReference type="InterPro" id="IPR000014">
    <property type="entry name" value="PAS"/>
</dbReference>
<dbReference type="EC" id="2.7.13.3" evidence="2"/>
<keyword evidence="7" id="KW-0175">Coiled coil</keyword>
<evidence type="ECO:0000313" key="12">
    <source>
        <dbReference type="EMBL" id="MCU4741525.1"/>
    </source>
</evidence>
<keyword evidence="9" id="KW-0812">Transmembrane</keyword>
<dbReference type="Proteomes" id="UP001321018">
    <property type="component" value="Unassembled WGS sequence"/>
</dbReference>
<feature type="domain" description="Histidine kinase" evidence="10">
    <location>
        <begin position="360"/>
        <end position="580"/>
    </location>
</feature>
<dbReference type="NCBIfam" id="TIGR00229">
    <property type="entry name" value="sensory_box"/>
    <property type="match status" value="1"/>
</dbReference>
<feature type="transmembrane region" description="Helical" evidence="9">
    <location>
        <begin position="66"/>
        <end position="87"/>
    </location>
</feature>
<feature type="transmembrane region" description="Helical" evidence="9">
    <location>
        <begin position="206"/>
        <end position="225"/>
    </location>
</feature>
<dbReference type="InterPro" id="IPR031621">
    <property type="entry name" value="HisKA_7TM"/>
</dbReference>
<feature type="domain" description="PAC" evidence="11">
    <location>
        <begin position="290"/>
        <end position="349"/>
    </location>
</feature>
<reference evidence="12" key="1">
    <citation type="submission" date="2022-09" db="EMBL/GenBank/DDBJ databases">
        <title>Enrichment on poylsaccharides allowed isolation of novel metabolic and taxonomic groups of Haloarchaea.</title>
        <authorList>
            <person name="Sorokin D.Y."/>
            <person name="Elcheninov A.G."/>
            <person name="Khizhniak T.V."/>
            <person name="Kolganova T.V."/>
            <person name="Kublanov I.V."/>
        </authorList>
    </citation>
    <scope>NUCLEOTIDE SEQUENCE</scope>
    <source>
        <strain evidence="12">AArc-xg1-1</strain>
    </source>
</reference>
<dbReference type="Gene3D" id="3.30.450.20">
    <property type="entry name" value="PAS domain"/>
    <property type="match status" value="1"/>
</dbReference>
<protein>
    <recommendedName>
        <fullName evidence="2">histidine kinase</fullName>
        <ecNumber evidence="2">2.7.13.3</ecNumber>
    </recommendedName>
</protein>
<dbReference type="CDD" id="cd00130">
    <property type="entry name" value="PAS"/>
    <property type="match status" value="1"/>
</dbReference>
<dbReference type="InterPro" id="IPR036890">
    <property type="entry name" value="HATPase_C_sf"/>
</dbReference>
<dbReference type="PANTHER" id="PTHR43711">
    <property type="entry name" value="TWO-COMPONENT HISTIDINE KINASE"/>
    <property type="match status" value="1"/>
</dbReference>
<dbReference type="SUPFAM" id="SSF47384">
    <property type="entry name" value="Homodimeric domain of signal transducing histidine kinase"/>
    <property type="match status" value="1"/>
</dbReference>
<evidence type="ECO:0000256" key="3">
    <source>
        <dbReference type="ARBA" id="ARBA00022553"/>
    </source>
</evidence>
<keyword evidence="12" id="KW-0547">Nucleotide-binding</keyword>
<gene>
    <name evidence="12" type="ORF">OB960_08930</name>
</gene>
<dbReference type="InterPro" id="IPR005467">
    <property type="entry name" value="His_kinase_dom"/>
</dbReference>
<evidence type="ECO:0000256" key="8">
    <source>
        <dbReference type="SAM" id="MobiDB-lite"/>
    </source>
</evidence>
<feature type="transmembrane region" description="Helical" evidence="9">
    <location>
        <begin position="6"/>
        <end position="27"/>
    </location>
</feature>
<evidence type="ECO:0000256" key="6">
    <source>
        <dbReference type="ARBA" id="ARBA00023012"/>
    </source>
</evidence>
<dbReference type="SMART" id="SM00388">
    <property type="entry name" value="HisKA"/>
    <property type="match status" value="1"/>
</dbReference>
<evidence type="ECO:0000256" key="1">
    <source>
        <dbReference type="ARBA" id="ARBA00000085"/>
    </source>
</evidence>
<dbReference type="PANTHER" id="PTHR43711:SF1">
    <property type="entry name" value="HISTIDINE KINASE 1"/>
    <property type="match status" value="1"/>
</dbReference>
<dbReference type="SUPFAM" id="SSF55874">
    <property type="entry name" value="ATPase domain of HSP90 chaperone/DNA topoisomerase II/histidine kinase"/>
    <property type="match status" value="1"/>
</dbReference>
<name>A0AAP2YY94_9EURY</name>
<dbReference type="Gene3D" id="3.30.565.10">
    <property type="entry name" value="Histidine kinase-like ATPase, C-terminal domain"/>
    <property type="match status" value="1"/>
</dbReference>
<dbReference type="EMBL" id="JAOPKA010000004">
    <property type="protein sequence ID" value="MCU4741525.1"/>
    <property type="molecule type" value="Genomic_DNA"/>
</dbReference>
<dbReference type="Pfam" id="PF00512">
    <property type="entry name" value="HisKA"/>
    <property type="match status" value="1"/>
</dbReference>
<dbReference type="GO" id="GO:0000155">
    <property type="term" value="F:phosphorelay sensor kinase activity"/>
    <property type="evidence" value="ECO:0007669"/>
    <property type="project" value="InterPro"/>
</dbReference>
<dbReference type="Pfam" id="PF02518">
    <property type="entry name" value="HATPase_c"/>
    <property type="match status" value="1"/>
</dbReference>
<keyword evidence="5" id="KW-0418">Kinase</keyword>
<dbReference type="InterPro" id="IPR036097">
    <property type="entry name" value="HisK_dim/P_sf"/>
</dbReference>
<feature type="coiled-coil region" evidence="7">
    <location>
        <begin position="340"/>
        <end position="398"/>
    </location>
</feature>
<dbReference type="GO" id="GO:0005524">
    <property type="term" value="F:ATP binding"/>
    <property type="evidence" value="ECO:0007669"/>
    <property type="project" value="UniProtKB-KW"/>
</dbReference>
<comment type="catalytic activity">
    <reaction evidence="1">
        <text>ATP + protein L-histidine = ADP + protein N-phospho-L-histidine.</text>
        <dbReference type="EC" id="2.7.13.3"/>
    </reaction>
</comment>
<dbReference type="AlphaFoldDB" id="A0AAP2YY94"/>
<dbReference type="InterPro" id="IPR004358">
    <property type="entry name" value="Sig_transdc_His_kin-like_C"/>
</dbReference>
<evidence type="ECO:0000256" key="4">
    <source>
        <dbReference type="ARBA" id="ARBA00022679"/>
    </source>
</evidence>
<dbReference type="InterPro" id="IPR003594">
    <property type="entry name" value="HATPase_dom"/>
</dbReference>
<feature type="transmembrane region" description="Helical" evidence="9">
    <location>
        <begin position="179"/>
        <end position="200"/>
    </location>
</feature>
<sequence length="589" mass="64926">MVLEQSTLQIAYTVSVVTSLALCWILWHHRRKTGAVVLLCYIFAGVVWSATQLANITIDDPAVSLALLRIWFLGIAFGSVALFVFALQYTGREQYLGSTTYLALSIYPVYLFLFVFVDPGEYFFETIESDPTTVLGIVPEYGIAIVPHLIAAYSLTAVSVLMFVDMYYRTPSLYRGQSLAVIGGSLLPAAGTLPLVFGLVEFDPAPIVIPIASGLFTVAIVRYRLIDLVPIARDRVLETINDGVFVIDRGDRLVDINPEGRRILRTVDTGDQNYIGRNFRSLLEETDLQQQYDAITASREETTFEVSIGTSHLQVTVTPIDDGHDRHVGWLAIVHDVTERKRHEDRLERQNERLDQFASLVSHDLRNPLTVANGYLELARETDDADDHLEEVAQAHERMETIIDDVLTIAREGADVTDPEPVNLEALAERAWNGVATGDTTLVVHSSASIRADPDRLQRLLENLFRNAVEHGSTSSQNAVRSDDDRTDSRAVAVESGLVVRVGIDRDESATGLTLFVADTGPGIPPDQREQVFEAGYTTDDDGTGFGLSIVAEIARAHGWSVRATESESESESGGARFEFGGVELVPEE</sequence>
<evidence type="ECO:0000259" key="10">
    <source>
        <dbReference type="PROSITE" id="PS50109"/>
    </source>
</evidence>
<evidence type="ECO:0000259" key="11">
    <source>
        <dbReference type="PROSITE" id="PS50113"/>
    </source>
</evidence>
<feature type="transmembrane region" description="Helical" evidence="9">
    <location>
        <begin position="34"/>
        <end position="54"/>
    </location>
</feature>
<evidence type="ECO:0000313" key="13">
    <source>
        <dbReference type="Proteomes" id="UP001321018"/>
    </source>
</evidence>
<dbReference type="CDD" id="cd00082">
    <property type="entry name" value="HisKA"/>
    <property type="match status" value="1"/>
</dbReference>
<dbReference type="InterPro" id="IPR035965">
    <property type="entry name" value="PAS-like_dom_sf"/>
</dbReference>
<organism evidence="12 13">
    <name type="scientific">Natronoglomus mannanivorans</name>
    <dbReference type="NCBI Taxonomy" id="2979990"/>
    <lineage>
        <taxon>Archaea</taxon>
        <taxon>Methanobacteriati</taxon>
        <taxon>Methanobacteriota</taxon>
        <taxon>Stenosarchaea group</taxon>
        <taxon>Halobacteria</taxon>
        <taxon>Halobacteriales</taxon>
        <taxon>Natrialbaceae</taxon>
        <taxon>Natronoglomus</taxon>
    </lineage>
</organism>
<keyword evidence="6" id="KW-0902">Two-component regulatory system</keyword>
<keyword evidence="3" id="KW-0597">Phosphoprotein</keyword>
<dbReference type="Gene3D" id="1.10.287.130">
    <property type="match status" value="1"/>
</dbReference>
<keyword evidence="4" id="KW-0808">Transferase</keyword>
<dbReference type="RefSeq" id="WP_338003362.1">
    <property type="nucleotide sequence ID" value="NZ_JAOPKA010000004.1"/>
</dbReference>
<feature type="transmembrane region" description="Helical" evidence="9">
    <location>
        <begin position="99"/>
        <end position="117"/>
    </location>
</feature>
<keyword evidence="9" id="KW-1133">Transmembrane helix</keyword>
<feature type="transmembrane region" description="Helical" evidence="9">
    <location>
        <begin position="141"/>
        <end position="167"/>
    </location>
</feature>